<feature type="compositionally biased region" description="Polar residues" evidence="1">
    <location>
        <begin position="41"/>
        <end position="53"/>
    </location>
</feature>
<feature type="compositionally biased region" description="Polar residues" evidence="1">
    <location>
        <begin position="76"/>
        <end position="88"/>
    </location>
</feature>
<feature type="transmembrane region" description="Helical" evidence="2">
    <location>
        <begin position="120"/>
        <end position="144"/>
    </location>
</feature>
<evidence type="ECO:0000256" key="1">
    <source>
        <dbReference type="SAM" id="MobiDB-lite"/>
    </source>
</evidence>
<protein>
    <submittedName>
        <fullName evidence="3">Uncharacterized protein</fullName>
    </submittedName>
</protein>
<dbReference type="Proteomes" id="UP000193067">
    <property type="component" value="Unassembled WGS sequence"/>
</dbReference>
<dbReference type="AlphaFoldDB" id="A0A1Y2IYG9"/>
<dbReference type="EMBL" id="KZ084091">
    <property type="protein sequence ID" value="OSD06158.1"/>
    <property type="molecule type" value="Genomic_DNA"/>
</dbReference>
<evidence type="ECO:0000313" key="4">
    <source>
        <dbReference type="Proteomes" id="UP000193067"/>
    </source>
</evidence>
<gene>
    <name evidence="3" type="ORF">PYCCODRAFT_1083971</name>
</gene>
<evidence type="ECO:0000256" key="2">
    <source>
        <dbReference type="SAM" id="Phobius"/>
    </source>
</evidence>
<feature type="region of interest" description="Disordered" evidence="1">
    <location>
        <begin position="1"/>
        <end position="91"/>
    </location>
</feature>
<keyword evidence="2" id="KW-0472">Membrane</keyword>
<accession>A0A1Y2IYG9</accession>
<evidence type="ECO:0000313" key="3">
    <source>
        <dbReference type="EMBL" id="OSD06158.1"/>
    </source>
</evidence>
<keyword evidence="4" id="KW-1185">Reference proteome</keyword>
<keyword evidence="2" id="KW-0812">Transmembrane</keyword>
<name>A0A1Y2IYG9_TRAC3</name>
<organism evidence="3 4">
    <name type="scientific">Trametes coccinea (strain BRFM310)</name>
    <name type="common">Pycnoporus coccineus</name>
    <dbReference type="NCBI Taxonomy" id="1353009"/>
    <lineage>
        <taxon>Eukaryota</taxon>
        <taxon>Fungi</taxon>
        <taxon>Dikarya</taxon>
        <taxon>Basidiomycota</taxon>
        <taxon>Agaricomycotina</taxon>
        <taxon>Agaricomycetes</taxon>
        <taxon>Polyporales</taxon>
        <taxon>Polyporaceae</taxon>
        <taxon>Trametes</taxon>
    </lineage>
</organism>
<keyword evidence="2" id="KW-1133">Transmembrane helix</keyword>
<sequence>MSSPPGKRLTPMFSSSSSSIALSGNPALHTRWSGNAHPATSRATISGSPSEPSSDFRREPGQEQLLPHRGPVPSASHMSPATTIQSGARPSPRPFLRLPVIAPTCSHHARPCPSLRSLHIFPVIHLLVYILVGAAATILLFSLWHTSFGLNAAAIHLHWQVPSLLLWMQFTAFLMEVRLGSFHAASPQVI</sequence>
<reference evidence="3 4" key="1">
    <citation type="journal article" date="2015" name="Biotechnol. Biofuels">
        <title>Enhanced degradation of softwood versus hardwood by the white-rot fungus Pycnoporus coccineus.</title>
        <authorList>
            <person name="Couturier M."/>
            <person name="Navarro D."/>
            <person name="Chevret D."/>
            <person name="Henrissat B."/>
            <person name="Piumi F."/>
            <person name="Ruiz-Duenas F.J."/>
            <person name="Martinez A.T."/>
            <person name="Grigoriev I.V."/>
            <person name="Riley R."/>
            <person name="Lipzen A."/>
            <person name="Berrin J.G."/>
            <person name="Master E.R."/>
            <person name="Rosso M.N."/>
        </authorList>
    </citation>
    <scope>NUCLEOTIDE SEQUENCE [LARGE SCALE GENOMIC DNA]</scope>
    <source>
        <strain evidence="3 4">BRFM310</strain>
    </source>
</reference>
<proteinExistence type="predicted"/>